<organism evidence="2 3">
    <name type="scientific">Trichococcus pasteurii</name>
    <dbReference type="NCBI Taxonomy" id="43064"/>
    <lineage>
        <taxon>Bacteria</taxon>
        <taxon>Bacillati</taxon>
        <taxon>Bacillota</taxon>
        <taxon>Bacilli</taxon>
        <taxon>Lactobacillales</taxon>
        <taxon>Carnobacteriaceae</taxon>
        <taxon>Trichococcus</taxon>
    </lineage>
</organism>
<proteinExistence type="predicted"/>
<sequence>MNFNEYIQMLTTTLKEPESNMALFSTIMNLNTLPDWNLKDRDIFEFKLLELSTDFVLDTDPEDAEIIDKSDLTEKPSSRFDEIYYLYLKHLDSKRS</sequence>
<reference evidence="2" key="2">
    <citation type="submission" date="2016-04" db="EMBL/GenBank/DDBJ databases">
        <authorList>
            <person name="Evans L.H."/>
            <person name="Alamgir A."/>
            <person name="Owens N."/>
            <person name="Weber N.D."/>
            <person name="Virtaneva K."/>
            <person name="Barbian K."/>
            <person name="Babar A."/>
            <person name="Rosenke K."/>
        </authorList>
    </citation>
    <scope>NUCLEOTIDE SEQUENCE [LARGE SCALE GENOMIC DNA]</scope>
    <source>
        <strain evidence="2">Trichococcus pasteurii</strain>
    </source>
</reference>
<protein>
    <submittedName>
        <fullName evidence="2">Uncharacterized protein</fullName>
    </submittedName>
</protein>
<dbReference type="EMBL" id="FWEY01000015">
    <property type="protein sequence ID" value="SLM53245.1"/>
    <property type="molecule type" value="Genomic_DNA"/>
</dbReference>
<name>A0A1W1IJT1_9LACT</name>
<dbReference type="EMBL" id="FWEY01000015">
    <property type="protein sequence ID" value="SLM53262.1"/>
    <property type="molecule type" value="Genomic_DNA"/>
</dbReference>
<reference evidence="3" key="1">
    <citation type="submission" date="2016-04" db="EMBL/GenBank/DDBJ databases">
        <authorList>
            <person name="Strepis N."/>
        </authorList>
    </citation>
    <scope>NUCLEOTIDE SEQUENCE [LARGE SCALE GENOMIC DNA]</scope>
</reference>
<accession>A0A1W1IJT1</accession>
<evidence type="ECO:0000313" key="2">
    <source>
        <dbReference type="EMBL" id="SLM53262.1"/>
    </source>
</evidence>
<dbReference type="AlphaFoldDB" id="A0A1W1IJT1"/>
<evidence type="ECO:0000313" key="3">
    <source>
        <dbReference type="Proteomes" id="UP000195985"/>
    </source>
</evidence>
<keyword evidence="3" id="KW-1185">Reference proteome</keyword>
<gene>
    <name evidence="1" type="ORF">TPAS_2973</name>
    <name evidence="2" type="ORF">TPAS_2990</name>
</gene>
<dbReference type="RefSeq" id="WP_086943931.1">
    <property type="nucleotide sequence ID" value="NZ_FONM01000033.1"/>
</dbReference>
<dbReference type="Proteomes" id="UP000195985">
    <property type="component" value="Unassembled WGS sequence"/>
</dbReference>
<evidence type="ECO:0000313" key="1">
    <source>
        <dbReference type="EMBL" id="SLM53245.1"/>
    </source>
</evidence>